<reference evidence="2" key="1">
    <citation type="submission" date="2020-11" db="EMBL/GenBank/DDBJ databases">
        <authorList>
            <person name="Tran Van P."/>
        </authorList>
    </citation>
    <scope>NUCLEOTIDE SEQUENCE</scope>
</reference>
<feature type="compositionally biased region" description="Low complexity" evidence="1">
    <location>
        <begin position="9"/>
        <end position="22"/>
    </location>
</feature>
<gene>
    <name evidence="2" type="ORF">CTOB1V02_LOCUS2401</name>
</gene>
<organism evidence="2">
    <name type="scientific">Cyprideis torosa</name>
    <dbReference type="NCBI Taxonomy" id="163714"/>
    <lineage>
        <taxon>Eukaryota</taxon>
        <taxon>Metazoa</taxon>
        <taxon>Ecdysozoa</taxon>
        <taxon>Arthropoda</taxon>
        <taxon>Crustacea</taxon>
        <taxon>Oligostraca</taxon>
        <taxon>Ostracoda</taxon>
        <taxon>Podocopa</taxon>
        <taxon>Podocopida</taxon>
        <taxon>Cytherocopina</taxon>
        <taxon>Cytheroidea</taxon>
        <taxon>Cytherideidae</taxon>
        <taxon>Cyprideis</taxon>
    </lineage>
</organism>
<feature type="region of interest" description="Disordered" evidence="1">
    <location>
        <begin position="1"/>
        <end position="76"/>
    </location>
</feature>
<dbReference type="OrthoDB" id="6376173at2759"/>
<proteinExistence type="predicted"/>
<accession>A0A7R8W405</accession>
<name>A0A7R8W405_9CRUS</name>
<evidence type="ECO:0000313" key="2">
    <source>
        <dbReference type="EMBL" id="CAD7224443.1"/>
    </source>
</evidence>
<protein>
    <submittedName>
        <fullName evidence="2">Uncharacterized protein</fullName>
    </submittedName>
</protein>
<sequence>MDPIRENVSSSFASSPSSRSPRIFYHHIRRDSDSGSLQEPPLRVQAPSASSDEERMLSASVPNSPLGRKGGQSPFSFEKDDIVASEKEMESEQAFMNYLMKFPGVVTSATLGDEAVAEESLESVLPLFKLDLTASEGHRKKAATGRMSTTEKPKIGLDHLDNLCRLMEQLTEMREQNQVLQR</sequence>
<dbReference type="EMBL" id="OB660370">
    <property type="protein sequence ID" value="CAD7224443.1"/>
    <property type="molecule type" value="Genomic_DNA"/>
</dbReference>
<dbReference type="AlphaFoldDB" id="A0A7R8W405"/>
<evidence type="ECO:0000256" key="1">
    <source>
        <dbReference type="SAM" id="MobiDB-lite"/>
    </source>
</evidence>